<organism evidence="11 12">
    <name type="scientific">Adineta ricciae</name>
    <name type="common">Rotifer</name>
    <dbReference type="NCBI Taxonomy" id="249248"/>
    <lineage>
        <taxon>Eukaryota</taxon>
        <taxon>Metazoa</taxon>
        <taxon>Spiralia</taxon>
        <taxon>Gnathifera</taxon>
        <taxon>Rotifera</taxon>
        <taxon>Eurotatoria</taxon>
        <taxon>Bdelloidea</taxon>
        <taxon>Adinetida</taxon>
        <taxon>Adinetidae</taxon>
        <taxon>Adineta</taxon>
    </lineage>
</organism>
<dbReference type="AlphaFoldDB" id="A0A816CFN9"/>
<keyword evidence="4" id="KW-0297">G-protein coupled receptor</keyword>
<evidence type="ECO:0000256" key="4">
    <source>
        <dbReference type="ARBA" id="ARBA00023040"/>
    </source>
</evidence>
<comment type="subcellular location">
    <subcellularLocation>
        <location evidence="1">Membrane</location>
        <topology evidence="1">Multi-pass membrane protein</topology>
    </subcellularLocation>
</comment>
<dbReference type="OrthoDB" id="10016337at2759"/>
<sequence length="320" mass="37126">MVSINTLNAITKQVSIYGYSIVLIAGIIGSIANLYVFSRKRFRQSPCSCYILVASVFDFFNISFSVTTRLLADGFDIDPFANNSVGCRVRTYLAFVFSFTTVGCRCLTMIDRYFCTSRSVQIRNLSTKKLARCLLFVNCLTWMLIGIPVLIVFDSIRVNSKKMTCNTLNRQFTDYFSFFLNPVVYFFVPLIIMIVFSVLTYRNLRLMNPLSYSRTKQCTIMIIVESCLFAISSILHGTRFMYIVLAIDLKRDAYRAAQENFFYQISRITFFFNSAFAFYVYFFLSKDVRSVVKGIFRQKRNRIIPVALSVRYMLKSQMQR</sequence>
<gene>
    <name evidence="10" type="ORF">EDS130_LOCUS45168</name>
    <name evidence="11" type="ORF">XAT740_LOCUS50479</name>
</gene>
<evidence type="ECO:0000256" key="6">
    <source>
        <dbReference type="ARBA" id="ARBA00023170"/>
    </source>
</evidence>
<evidence type="ECO:0000313" key="11">
    <source>
        <dbReference type="EMBL" id="CAF1622808.1"/>
    </source>
</evidence>
<evidence type="ECO:0000259" key="9">
    <source>
        <dbReference type="PROSITE" id="PS50262"/>
    </source>
</evidence>
<feature type="transmembrane region" description="Helical" evidence="8">
    <location>
        <begin position="222"/>
        <end position="245"/>
    </location>
</feature>
<name>A0A816CFN9_ADIRI</name>
<dbReference type="InterPro" id="IPR000276">
    <property type="entry name" value="GPCR_Rhodpsn"/>
</dbReference>
<dbReference type="GO" id="GO:0004930">
    <property type="term" value="F:G protein-coupled receptor activity"/>
    <property type="evidence" value="ECO:0007669"/>
    <property type="project" value="UniProtKB-KW"/>
</dbReference>
<dbReference type="Gene3D" id="1.20.1070.10">
    <property type="entry name" value="Rhodopsin 7-helix transmembrane proteins"/>
    <property type="match status" value="1"/>
</dbReference>
<dbReference type="PANTHER" id="PTHR24243:SF208">
    <property type="entry name" value="PYROKININ-1 RECEPTOR"/>
    <property type="match status" value="1"/>
</dbReference>
<dbReference type="SUPFAM" id="SSF81321">
    <property type="entry name" value="Family A G protein-coupled receptor-like"/>
    <property type="match status" value="1"/>
</dbReference>
<evidence type="ECO:0000256" key="5">
    <source>
        <dbReference type="ARBA" id="ARBA00023136"/>
    </source>
</evidence>
<feature type="transmembrane region" description="Helical" evidence="8">
    <location>
        <begin position="183"/>
        <end position="201"/>
    </location>
</feature>
<dbReference type="PANTHER" id="PTHR24243">
    <property type="entry name" value="G-PROTEIN COUPLED RECEPTOR"/>
    <property type="match status" value="1"/>
</dbReference>
<proteinExistence type="predicted"/>
<protein>
    <recommendedName>
        <fullName evidence="9">G-protein coupled receptors family 1 profile domain-containing protein</fullName>
    </recommendedName>
</protein>
<dbReference type="Proteomes" id="UP000663852">
    <property type="component" value="Unassembled WGS sequence"/>
</dbReference>
<comment type="caution">
    <text evidence="11">The sequence shown here is derived from an EMBL/GenBank/DDBJ whole genome shotgun (WGS) entry which is preliminary data.</text>
</comment>
<feature type="transmembrane region" description="Helical" evidence="8">
    <location>
        <begin position="130"/>
        <end position="153"/>
    </location>
</feature>
<dbReference type="PROSITE" id="PS50262">
    <property type="entry name" value="G_PROTEIN_RECEP_F1_2"/>
    <property type="match status" value="1"/>
</dbReference>
<dbReference type="InterPro" id="IPR017452">
    <property type="entry name" value="GPCR_Rhodpsn_7TM"/>
</dbReference>
<feature type="transmembrane region" description="Helical" evidence="8">
    <location>
        <begin position="92"/>
        <end position="110"/>
    </location>
</feature>
<dbReference type="Pfam" id="PF00001">
    <property type="entry name" value="7tm_1"/>
    <property type="match status" value="1"/>
</dbReference>
<keyword evidence="2 8" id="KW-0812">Transmembrane</keyword>
<evidence type="ECO:0000313" key="12">
    <source>
        <dbReference type="Proteomes" id="UP000663828"/>
    </source>
</evidence>
<evidence type="ECO:0000313" key="10">
    <source>
        <dbReference type="EMBL" id="CAF1538958.1"/>
    </source>
</evidence>
<feature type="transmembrane region" description="Helical" evidence="8">
    <location>
        <begin position="265"/>
        <end position="284"/>
    </location>
</feature>
<evidence type="ECO:0000256" key="2">
    <source>
        <dbReference type="ARBA" id="ARBA00022692"/>
    </source>
</evidence>
<feature type="domain" description="G-protein coupled receptors family 1 profile" evidence="9">
    <location>
        <begin position="29"/>
        <end position="281"/>
    </location>
</feature>
<keyword evidence="12" id="KW-1185">Reference proteome</keyword>
<dbReference type="EMBL" id="CAJNOJ010001021">
    <property type="protein sequence ID" value="CAF1538958.1"/>
    <property type="molecule type" value="Genomic_DNA"/>
</dbReference>
<keyword evidence="3 8" id="KW-1133">Transmembrane helix</keyword>
<keyword evidence="6" id="KW-0675">Receptor</keyword>
<keyword evidence="5 8" id="KW-0472">Membrane</keyword>
<accession>A0A816CFN9</accession>
<dbReference type="CDD" id="cd00637">
    <property type="entry name" value="7tm_classA_rhodopsin-like"/>
    <property type="match status" value="1"/>
</dbReference>
<dbReference type="Proteomes" id="UP000663828">
    <property type="component" value="Unassembled WGS sequence"/>
</dbReference>
<keyword evidence="7" id="KW-0807">Transducer</keyword>
<evidence type="ECO:0000256" key="8">
    <source>
        <dbReference type="SAM" id="Phobius"/>
    </source>
</evidence>
<dbReference type="GO" id="GO:0005886">
    <property type="term" value="C:plasma membrane"/>
    <property type="evidence" value="ECO:0007669"/>
    <property type="project" value="TreeGrafter"/>
</dbReference>
<evidence type="ECO:0000256" key="3">
    <source>
        <dbReference type="ARBA" id="ARBA00022989"/>
    </source>
</evidence>
<reference evidence="11" key="1">
    <citation type="submission" date="2021-02" db="EMBL/GenBank/DDBJ databases">
        <authorList>
            <person name="Nowell W R."/>
        </authorList>
    </citation>
    <scope>NUCLEOTIDE SEQUENCE</scope>
</reference>
<evidence type="ECO:0000256" key="1">
    <source>
        <dbReference type="ARBA" id="ARBA00004141"/>
    </source>
</evidence>
<evidence type="ECO:0000256" key="7">
    <source>
        <dbReference type="ARBA" id="ARBA00023224"/>
    </source>
</evidence>
<dbReference type="EMBL" id="CAJNOR010007759">
    <property type="protein sequence ID" value="CAF1622808.1"/>
    <property type="molecule type" value="Genomic_DNA"/>
</dbReference>
<feature type="transmembrane region" description="Helical" evidence="8">
    <location>
        <begin position="49"/>
        <end position="72"/>
    </location>
</feature>
<feature type="transmembrane region" description="Helical" evidence="8">
    <location>
        <begin position="16"/>
        <end position="37"/>
    </location>
</feature>